<dbReference type="PROSITE" id="PS51257">
    <property type="entry name" value="PROKAR_LIPOPROTEIN"/>
    <property type="match status" value="1"/>
</dbReference>
<feature type="compositionally biased region" description="Low complexity" evidence="1">
    <location>
        <begin position="31"/>
        <end position="55"/>
    </location>
</feature>
<feature type="chain" id="PRO_5039243285" description="DUF305 domain-containing protein" evidence="2">
    <location>
        <begin position="24"/>
        <end position="230"/>
    </location>
</feature>
<feature type="region of interest" description="Disordered" evidence="1">
    <location>
        <begin position="30"/>
        <end position="59"/>
    </location>
</feature>
<evidence type="ECO:0000259" key="3">
    <source>
        <dbReference type="Pfam" id="PF03713"/>
    </source>
</evidence>
<name>D3FCV1_CONWI</name>
<reference evidence="5" key="2">
    <citation type="submission" date="2010-01" db="EMBL/GenBank/DDBJ databases">
        <title>The complete genome of Conexibacter woesei DSM 14684.</title>
        <authorList>
            <consortium name="US DOE Joint Genome Institute (JGI-PGF)"/>
            <person name="Lucas S."/>
            <person name="Copeland A."/>
            <person name="Lapidus A."/>
            <person name="Glavina del Rio T."/>
            <person name="Dalin E."/>
            <person name="Tice H."/>
            <person name="Bruce D."/>
            <person name="Goodwin L."/>
            <person name="Pitluck S."/>
            <person name="Kyrpides N."/>
            <person name="Mavromatis K."/>
            <person name="Ivanova N."/>
            <person name="Mikhailova N."/>
            <person name="Chertkov O."/>
            <person name="Brettin T."/>
            <person name="Detter J.C."/>
            <person name="Han C."/>
            <person name="Larimer F."/>
            <person name="Land M."/>
            <person name="Hauser L."/>
            <person name="Markowitz V."/>
            <person name="Cheng J.-F."/>
            <person name="Hugenholtz P."/>
            <person name="Woyke T."/>
            <person name="Wu D."/>
            <person name="Pukall R."/>
            <person name="Steenblock K."/>
            <person name="Schneider S."/>
            <person name="Klenk H.-P."/>
            <person name="Eisen J.A."/>
        </authorList>
    </citation>
    <scope>NUCLEOTIDE SEQUENCE [LARGE SCALE GENOMIC DNA]</scope>
    <source>
        <strain evidence="5">DSM 14684 / CIP 108061 / JCM 11494 / NBRC 100937 / ID131577</strain>
    </source>
</reference>
<dbReference type="HOGENOM" id="CLU_074343_1_1_11"/>
<proteinExistence type="predicted"/>
<protein>
    <recommendedName>
        <fullName evidence="3">DUF305 domain-containing protein</fullName>
    </recommendedName>
</protein>
<dbReference type="AlphaFoldDB" id="D3FCV1"/>
<organism evidence="4 5">
    <name type="scientific">Conexibacter woesei (strain DSM 14684 / CCUG 47730 / CIP 108061 / JCM 11494 / NBRC 100937 / ID131577)</name>
    <dbReference type="NCBI Taxonomy" id="469383"/>
    <lineage>
        <taxon>Bacteria</taxon>
        <taxon>Bacillati</taxon>
        <taxon>Actinomycetota</taxon>
        <taxon>Thermoleophilia</taxon>
        <taxon>Solirubrobacterales</taxon>
        <taxon>Conexibacteraceae</taxon>
        <taxon>Conexibacter</taxon>
    </lineage>
</organism>
<dbReference type="Gene3D" id="1.20.1260.10">
    <property type="match status" value="1"/>
</dbReference>
<dbReference type="Pfam" id="PF03713">
    <property type="entry name" value="DUF305"/>
    <property type="match status" value="1"/>
</dbReference>
<evidence type="ECO:0000256" key="1">
    <source>
        <dbReference type="SAM" id="MobiDB-lite"/>
    </source>
</evidence>
<gene>
    <name evidence="4" type="ordered locus">Cwoe_3044</name>
</gene>
<feature type="domain" description="DUF305" evidence="3">
    <location>
        <begin position="61"/>
        <end position="199"/>
    </location>
</feature>
<dbReference type="eggNOG" id="COG3544">
    <property type="taxonomic scope" value="Bacteria"/>
</dbReference>
<dbReference type="InterPro" id="IPR012347">
    <property type="entry name" value="Ferritin-like"/>
</dbReference>
<dbReference type="RefSeq" id="WP_012934514.1">
    <property type="nucleotide sequence ID" value="NC_013739.1"/>
</dbReference>
<evidence type="ECO:0000313" key="4">
    <source>
        <dbReference type="EMBL" id="ADB51463.1"/>
    </source>
</evidence>
<keyword evidence="2" id="KW-0732">Signal</keyword>
<evidence type="ECO:0000313" key="5">
    <source>
        <dbReference type="Proteomes" id="UP000008229"/>
    </source>
</evidence>
<dbReference type="InterPro" id="IPR005183">
    <property type="entry name" value="DUF305_CopM-like"/>
</dbReference>
<dbReference type="OrthoDB" id="26872at2"/>
<dbReference type="KEGG" id="cwo:Cwoe_3044"/>
<dbReference type="STRING" id="469383.Cwoe_3044"/>
<dbReference type="PANTHER" id="PTHR36933:SF1">
    <property type="entry name" value="SLL0788 PROTEIN"/>
    <property type="match status" value="1"/>
</dbReference>
<reference evidence="4 5" key="1">
    <citation type="journal article" date="2010" name="Stand. Genomic Sci.">
        <title>Complete genome sequence of Conexibacter woesei type strain (ID131577).</title>
        <authorList>
            <person name="Pukall R."/>
            <person name="Lapidus A."/>
            <person name="Glavina Del Rio T."/>
            <person name="Copeland A."/>
            <person name="Tice H."/>
            <person name="Cheng J.-F."/>
            <person name="Lucas S."/>
            <person name="Chen F."/>
            <person name="Nolan M."/>
            <person name="Bruce D."/>
            <person name="Goodwin L."/>
            <person name="Pitluck S."/>
            <person name="Mavromatis K."/>
            <person name="Ivanova N."/>
            <person name="Ovchinnikova G."/>
            <person name="Pati A."/>
            <person name="Chen A."/>
            <person name="Palaniappan K."/>
            <person name="Land M."/>
            <person name="Hauser L."/>
            <person name="Chang Y.-J."/>
            <person name="Jeffries C.D."/>
            <person name="Chain P."/>
            <person name="Meincke L."/>
            <person name="Sims D."/>
            <person name="Brettin T."/>
            <person name="Detter J.C."/>
            <person name="Rohde M."/>
            <person name="Goeker M."/>
            <person name="Bristow J."/>
            <person name="Eisen J.A."/>
            <person name="Markowitz V."/>
            <person name="Kyrpides N.C."/>
            <person name="Klenk H.-P."/>
            <person name="Hugenholtz P."/>
        </authorList>
    </citation>
    <scope>NUCLEOTIDE SEQUENCE [LARGE SCALE GENOMIC DNA]</scope>
    <source>
        <strain evidence="5">DSM 14684 / CIP 108061 / JCM 11494 / NBRC 100937 / ID131577</strain>
    </source>
</reference>
<sequence precursor="true">MQRIPLARLLPALALLAVLAFVAGCGDSGGDEATTAAGTPAATGPATSADTTPPDRANGVDRAFATMMVPHHEGAIAMAQLARTRAEGVFVRNLAGDVVRTQRAEIVVLRRADRRLAEAGVRRGTLGLSDAEMGMNHDLSMLREADDFDRAFVELMIPHHEGAIAMAQVELAKGGDRELRALAQEIVDAQQGEIDAMRTQLGEIVPDGETGPDAGPETETETETGGHSGH</sequence>
<accession>D3FCV1</accession>
<keyword evidence="5" id="KW-1185">Reference proteome</keyword>
<dbReference type="Proteomes" id="UP000008229">
    <property type="component" value="Chromosome"/>
</dbReference>
<feature type="signal peptide" evidence="2">
    <location>
        <begin position="1"/>
        <end position="23"/>
    </location>
</feature>
<feature type="region of interest" description="Disordered" evidence="1">
    <location>
        <begin position="204"/>
        <end position="230"/>
    </location>
</feature>
<dbReference type="PANTHER" id="PTHR36933">
    <property type="entry name" value="SLL0788 PROTEIN"/>
    <property type="match status" value="1"/>
</dbReference>
<evidence type="ECO:0000256" key="2">
    <source>
        <dbReference type="SAM" id="SignalP"/>
    </source>
</evidence>
<dbReference type="EMBL" id="CP001854">
    <property type="protein sequence ID" value="ADB51463.1"/>
    <property type="molecule type" value="Genomic_DNA"/>
</dbReference>